<dbReference type="EMBL" id="FMAR01000014">
    <property type="protein sequence ID" value="SCC54993.1"/>
    <property type="molecule type" value="Genomic_DNA"/>
</dbReference>
<feature type="compositionally biased region" description="Basic residues" evidence="1">
    <location>
        <begin position="1"/>
        <end position="12"/>
    </location>
</feature>
<organism evidence="2 3">
    <name type="scientific">Chitinophaga costaii</name>
    <dbReference type="NCBI Taxonomy" id="1335309"/>
    <lineage>
        <taxon>Bacteria</taxon>
        <taxon>Pseudomonadati</taxon>
        <taxon>Bacteroidota</taxon>
        <taxon>Chitinophagia</taxon>
        <taxon>Chitinophagales</taxon>
        <taxon>Chitinophagaceae</taxon>
        <taxon>Chitinophaga</taxon>
    </lineage>
</organism>
<protein>
    <submittedName>
        <fullName evidence="2">Ferritin-like metal-binding protein YciE</fullName>
    </submittedName>
</protein>
<evidence type="ECO:0000313" key="3">
    <source>
        <dbReference type="Proteomes" id="UP000242818"/>
    </source>
</evidence>
<dbReference type="SUPFAM" id="SSF47240">
    <property type="entry name" value="Ferritin-like"/>
    <property type="match status" value="1"/>
</dbReference>
<dbReference type="InterPro" id="IPR012347">
    <property type="entry name" value="Ferritin-like"/>
</dbReference>
<dbReference type="InterPro" id="IPR009078">
    <property type="entry name" value="Ferritin-like_SF"/>
</dbReference>
<dbReference type="CDD" id="cd07909">
    <property type="entry name" value="YciF"/>
    <property type="match status" value="1"/>
</dbReference>
<feature type="region of interest" description="Disordered" evidence="1">
    <location>
        <begin position="1"/>
        <end position="96"/>
    </location>
</feature>
<proteinExistence type="predicted"/>
<gene>
    <name evidence="2" type="ORF">GA0116948_11434</name>
</gene>
<dbReference type="RefSeq" id="WP_240619263.1">
    <property type="nucleotide sequence ID" value="NZ_FMAR01000014.1"/>
</dbReference>
<feature type="compositionally biased region" description="Low complexity" evidence="1">
    <location>
        <begin position="35"/>
        <end position="67"/>
    </location>
</feature>
<dbReference type="Proteomes" id="UP000242818">
    <property type="component" value="Unassembled WGS sequence"/>
</dbReference>
<reference evidence="2 3" key="1">
    <citation type="submission" date="2016-08" db="EMBL/GenBank/DDBJ databases">
        <authorList>
            <person name="Seilhamer J.J."/>
        </authorList>
    </citation>
    <scope>NUCLEOTIDE SEQUENCE [LARGE SCALE GENOMIC DNA]</scope>
    <source>
        <strain evidence="2 3">A37T2</strain>
    </source>
</reference>
<dbReference type="PANTHER" id="PTHR30565:SF9">
    <property type="entry name" value="PROTEIN YCIF"/>
    <property type="match status" value="1"/>
</dbReference>
<feature type="compositionally biased region" description="Acidic residues" evidence="1">
    <location>
        <begin position="281"/>
        <end position="323"/>
    </location>
</feature>
<name>A0A1C4FH88_9BACT</name>
<dbReference type="InterPro" id="IPR047114">
    <property type="entry name" value="YciF"/>
</dbReference>
<feature type="region of interest" description="Disordered" evidence="1">
    <location>
        <begin position="271"/>
        <end position="323"/>
    </location>
</feature>
<evidence type="ECO:0000313" key="2">
    <source>
        <dbReference type="EMBL" id="SCC54993.1"/>
    </source>
</evidence>
<dbReference type="PANTHER" id="PTHR30565">
    <property type="entry name" value="PROTEIN YCIF"/>
    <property type="match status" value="1"/>
</dbReference>
<sequence>MKKTSAKNKASRPGKSSDGPAAGRANRATNDSKRTTSGSGKAAASSRPAATKSSRTTAKTATQKTAAHSNVSKQSTPRSVARQQTPRATNTVARGNIRSTTRIQQSSAKDLLMNFFQDEIKDIYWAEKHIVKTLPKLKKAATSPQLKTAFDQHTTQSQEHVNRLDKVFQHLGKKAQAKKCEAMNGIIQEGEEIISHTEAGTATRDVGLILAAQKVEHYEIATYGGLAQLARTLQLKHIAALLETTLREEKETDTILSTIAEQHVNYDALHESEAPQAAGGNEDEDEEETDIEIEFDEVDIDVADDEANEDFDDMEEDLDDEER</sequence>
<dbReference type="Pfam" id="PF05974">
    <property type="entry name" value="DUF892"/>
    <property type="match status" value="1"/>
</dbReference>
<feature type="compositionally biased region" description="Polar residues" evidence="1">
    <location>
        <begin position="68"/>
        <end position="96"/>
    </location>
</feature>
<dbReference type="Gene3D" id="1.20.1260.10">
    <property type="match status" value="1"/>
</dbReference>
<accession>A0A1C4FH88</accession>
<dbReference type="InterPro" id="IPR010287">
    <property type="entry name" value="DUF892_YciF-like"/>
</dbReference>
<evidence type="ECO:0000256" key="1">
    <source>
        <dbReference type="SAM" id="MobiDB-lite"/>
    </source>
</evidence>
<dbReference type="STRING" id="1335309.GA0116948_11434"/>
<dbReference type="AlphaFoldDB" id="A0A1C4FH88"/>
<keyword evidence="3" id="KW-1185">Reference proteome</keyword>